<evidence type="ECO:0000313" key="2">
    <source>
        <dbReference type="Proteomes" id="UP000734854"/>
    </source>
</evidence>
<accession>A0A8J5FR62</accession>
<dbReference type="PANTHER" id="PTHR11586:SF33">
    <property type="entry name" value="AMINOACYL TRNA SYNTHASE COMPLEX-INTERACTING MULTIFUNCTIONAL PROTEIN 1"/>
    <property type="match status" value="1"/>
</dbReference>
<dbReference type="SUPFAM" id="SSF50249">
    <property type="entry name" value="Nucleic acid-binding proteins"/>
    <property type="match status" value="1"/>
</dbReference>
<dbReference type="InterPro" id="IPR012340">
    <property type="entry name" value="NA-bd_OB-fold"/>
</dbReference>
<reference evidence="1 2" key="1">
    <citation type="submission" date="2020-08" db="EMBL/GenBank/DDBJ databases">
        <title>Plant Genome Project.</title>
        <authorList>
            <person name="Zhang R.-G."/>
        </authorList>
    </citation>
    <scope>NUCLEOTIDE SEQUENCE [LARGE SCALE GENOMIC DNA]</scope>
    <source>
        <tissue evidence="1">Rhizome</tissue>
    </source>
</reference>
<evidence type="ECO:0000313" key="1">
    <source>
        <dbReference type="EMBL" id="KAG6492689.1"/>
    </source>
</evidence>
<dbReference type="PANTHER" id="PTHR11586">
    <property type="entry name" value="TRNA-AMINOACYLATION COFACTOR ARC1 FAMILY MEMBER"/>
    <property type="match status" value="1"/>
</dbReference>
<gene>
    <name evidence="1" type="ORF">ZIOFF_047654</name>
</gene>
<dbReference type="AlphaFoldDB" id="A0A8J5FR62"/>
<name>A0A8J5FR62_ZINOF</name>
<proteinExistence type="predicted"/>
<dbReference type="Proteomes" id="UP000734854">
    <property type="component" value="Unassembled WGS sequence"/>
</dbReference>
<dbReference type="EMBL" id="JACMSC010000013">
    <property type="protein sequence ID" value="KAG6492689.1"/>
    <property type="molecule type" value="Genomic_DNA"/>
</dbReference>
<sequence>MEVVAFSVPSQRVLCASNEDHTVVEPLIPPEGALLGERVSFSGYDGKPEDVLNPKKKQLEKITPHLYTNEEGVATFKGIAFMTSAGPCKSSITKASIK</sequence>
<dbReference type="Gene3D" id="2.40.50.140">
    <property type="entry name" value="Nucleic acid-binding proteins"/>
    <property type="match status" value="1"/>
</dbReference>
<protein>
    <submittedName>
        <fullName evidence="1">Uncharacterized protein</fullName>
    </submittedName>
</protein>
<keyword evidence="2" id="KW-1185">Reference proteome</keyword>
<organism evidence="1 2">
    <name type="scientific">Zingiber officinale</name>
    <name type="common">Ginger</name>
    <name type="synonym">Amomum zingiber</name>
    <dbReference type="NCBI Taxonomy" id="94328"/>
    <lineage>
        <taxon>Eukaryota</taxon>
        <taxon>Viridiplantae</taxon>
        <taxon>Streptophyta</taxon>
        <taxon>Embryophyta</taxon>
        <taxon>Tracheophyta</taxon>
        <taxon>Spermatophyta</taxon>
        <taxon>Magnoliopsida</taxon>
        <taxon>Liliopsida</taxon>
        <taxon>Zingiberales</taxon>
        <taxon>Zingiberaceae</taxon>
        <taxon>Zingiber</taxon>
    </lineage>
</organism>
<comment type="caution">
    <text evidence="1">The sequence shown here is derived from an EMBL/GenBank/DDBJ whole genome shotgun (WGS) entry which is preliminary data.</text>
</comment>
<dbReference type="InterPro" id="IPR051270">
    <property type="entry name" value="Tyrosine-tRNA_ligase_regulator"/>
</dbReference>